<name>A0A9W8EIN9_9FUNG</name>
<reference evidence="9" key="1">
    <citation type="submission" date="2022-07" db="EMBL/GenBank/DDBJ databases">
        <title>Phylogenomic reconstructions and comparative analyses of Kickxellomycotina fungi.</title>
        <authorList>
            <person name="Reynolds N.K."/>
            <person name="Stajich J.E."/>
            <person name="Barry K."/>
            <person name="Grigoriev I.V."/>
            <person name="Crous P."/>
            <person name="Smith M.E."/>
        </authorList>
    </citation>
    <scope>NUCLEOTIDE SEQUENCE</scope>
    <source>
        <strain evidence="9">IMI 214461</strain>
    </source>
</reference>
<keyword evidence="2 7" id="KW-0812">Transmembrane</keyword>
<evidence type="ECO:0000256" key="6">
    <source>
        <dbReference type="SAM" id="MobiDB-lite"/>
    </source>
</evidence>
<dbReference type="GO" id="GO:0016020">
    <property type="term" value="C:membrane"/>
    <property type="evidence" value="ECO:0007669"/>
    <property type="project" value="UniProtKB-SubCell"/>
</dbReference>
<evidence type="ECO:0000256" key="5">
    <source>
        <dbReference type="SAM" id="Coils"/>
    </source>
</evidence>
<evidence type="ECO:0000256" key="7">
    <source>
        <dbReference type="SAM" id="Phobius"/>
    </source>
</evidence>
<evidence type="ECO:0000259" key="8">
    <source>
        <dbReference type="PROSITE" id="PS50053"/>
    </source>
</evidence>
<dbReference type="OrthoDB" id="21589at2759"/>
<evidence type="ECO:0000256" key="1">
    <source>
        <dbReference type="ARBA" id="ARBA00004370"/>
    </source>
</evidence>
<accession>A0A9W8EIN9</accession>
<dbReference type="InterPro" id="IPR029071">
    <property type="entry name" value="Ubiquitin-like_domsf"/>
</dbReference>
<protein>
    <recommendedName>
        <fullName evidence="8">Ubiquitin-like domain-containing protein</fullName>
    </recommendedName>
</protein>
<dbReference type="PROSITE" id="PS50053">
    <property type="entry name" value="UBIQUITIN_2"/>
    <property type="match status" value="1"/>
</dbReference>
<keyword evidence="4 7" id="KW-0472">Membrane</keyword>
<dbReference type="GO" id="GO:0030968">
    <property type="term" value="P:endoplasmic reticulum unfolded protein response"/>
    <property type="evidence" value="ECO:0007669"/>
    <property type="project" value="TreeGrafter"/>
</dbReference>
<comment type="caution">
    <text evidence="9">The sequence shown here is derived from an EMBL/GenBank/DDBJ whole genome shotgun (WGS) entry which is preliminary data.</text>
</comment>
<dbReference type="PANTHER" id="PTHR12943">
    <property type="entry name" value="HOMOCYSTEINE-RESPONSIVE ENDOPLASMIC RETICULUM-RESIDENT UNIQUITIN-LIKE DOMAIN HERPUD PROTEIN FAMILY MEMBER"/>
    <property type="match status" value="1"/>
</dbReference>
<evidence type="ECO:0000256" key="3">
    <source>
        <dbReference type="ARBA" id="ARBA00022989"/>
    </source>
</evidence>
<evidence type="ECO:0000256" key="4">
    <source>
        <dbReference type="ARBA" id="ARBA00023136"/>
    </source>
</evidence>
<gene>
    <name evidence="9" type="ORF">H4R26_003947</name>
</gene>
<evidence type="ECO:0000313" key="9">
    <source>
        <dbReference type="EMBL" id="KAJ2001780.1"/>
    </source>
</evidence>
<dbReference type="EMBL" id="JANBQF010000366">
    <property type="protein sequence ID" value="KAJ2001780.1"/>
    <property type="molecule type" value="Genomic_DNA"/>
</dbReference>
<feature type="transmembrane region" description="Helical" evidence="7">
    <location>
        <begin position="299"/>
        <end position="317"/>
    </location>
</feature>
<dbReference type="InterPro" id="IPR039751">
    <property type="entry name" value="HERPUD1/2"/>
</dbReference>
<dbReference type="AlphaFoldDB" id="A0A9W8EIN9"/>
<sequence>MKQVQIQVRSPLLATPDDYSVHVGLEQTIADLKQAIGATHHASPLPRDMRIIWRGRMLLDSEWVSCLFADEEASESQTVHLVLNSPSTMTVPLSERPADRRAQRIPPKLPASQAACPDNALAASTEHIPEPSMPSGAPSVLPLGSQFQYVLLNGLPYLMVLQPSIGAPLATAQQQQQQQVAAALVGEASSEMQTLGRLNTHLELRNRMLQELEETSERLARLMALNRTRGANGAGQQRPAVAAPDPRARRPAHANPNNRAPLANVLRNLNFSAIWSVGWMLLRMLLLVVVFAHDASLDRMLALAIVVACIFALRTAWVQDHVQWLHQHNNYIDANVSDEGVSDSPASSPARRHHHQFTAWEKARALVVALFTSLVPVEPFQAPAIEEEQ</sequence>
<evidence type="ECO:0000313" key="10">
    <source>
        <dbReference type="Proteomes" id="UP001150907"/>
    </source>
</evidence>
<dbReference type="Proteomes" id="UP001150907">
    <property type="component" value="Unassembled WGS sequence"/>
</dbReference>
<dbReference type="InterPro" id="IPR000626">
    <property type="entry name" value="Ubiquitin-like_dom"/>
</dbReference>
<feature type="transmembrane region" description="Helical" evidence="7">
    <location>
        <begin position="269"/>
        <end position="293"/>
    </location>
</feature>
<proteinExistence type="predicted"/>
<comment type="subcellular location">
    <subcellularLocation>
        <location evidence="1">Membrane</location>
    </subcellularLocation>
</comment>
<keyword evidence="5" id="KW-0175">Coiled coil</keyword>
<dbReference type="SUPFAM" id="SSF54236">
    <property type="entry name" value="Ubiquitin-like"/>
    <property type="match status" value="1"/>
</dbReference>
<feature type="region of interest" description="Disordered" evidence="6">
    <location>
        <begin position="230"/>
        <end position="256"/>
    </location>
</feature>
<evidence type="ECO:0000256" key="2">
    <source>
        <dbReference type="ARBA" id="ARBA00022692"/>
    </source>
</evidence>
<dbReference type="PANTHER" id="PTHR12943:SF27">
    <property type="entry name" value="HOMOCYSTEINE-INDUCED ENDOPLASMIC RETICULUM PROTEIN, ISOFORM A"/>
    <property type="match status" value="1"/>
</dbReference>
<keyword evidence="3 7" id="KW-1133">Transmembrane helix</keyword>
<dbReference type="Gene3D" id="3.10.20.90">
    <property type="entry name" value="Phosphatidylinositol 3-kinase Catalytic Subunit, Chain A, domain 1"/>
    <property type="match status" value="1"/>
</dbReference>
<organism evidence="9 10">
    <name type="scientific">Coemansia thaxteri</name>
    <dbReference type="NCBI Taxonomy" id="2663907"/>
    <lineage>
        <taxon>Eukaryota</taxon>
        <taxon>Fungi</taxon>
        <taxon>Fungi incertae sedis</taxon>
        <taxon>Zoopagomycota</taxon>
        <taxon>Kickxellomycotina</taxon>
        <taxon>Kickxellomycetes</taxon>
        <taxon>Kickxellales</taxon>
        <taxon>Kickxellaceae</taxon>
        <taxon>Coemansia</taxon>
    </lineage>
</organism>
<keyword evidence="10" id="KW-1185">Reference proteome</keyword>
<feature type="coiled-coil region" evidence="5">
    <location>
        <begin position="198"/>
        <end position="225"/>
    </location>
</feature>
<feature type="domain" description="Ubiquitin-like" evidence="8">
    <location>
        <begin position="4"/>
        <end position="88"/>
    </location>
</feature>